<dbReference type="RefSeq" id="WP_011110776.1">
    <property type="nucleotide sequence ID" value="NC_004757.1"/>
</dbReference>
<keyword evidence="4" id="KW-0812">Transmembrane</keyword>
<protein>
    <submittedName>
        <fullName evidence="4">Putative transmembrane sensor</fullName>
    </submittedName>
</protein>
<dbReference type="Pfam" id="PF04773">
    <property type="entry name" value="FecR"/>
    <property type="match status" value="1"/>
</dbReference>
<name>Q82XW8_NITEU</name>
<feature type="region of interest" description="Disordered" evidence="1">
    <location>
        <begin position="1"/>
        <end position="21"/>
    </location>
</feature>
<dbReference type="eggNOG" id="COG3712">
    <property type="taxonomic scope" value="Bacteria"/>
</dbReference>
<dbReference type="EMBL" id="AL954747">
    <property type="protein sequence ID" value="CAD84038.1"/>
    <property type="molecule type" value="Genomic_DNA"/>
</dbReference>
<feature type="domain" description="FecR N-terminal" evidence="3">
    <location>
        <begin position="39"/>
        <end position="78"/>
    </location>
</feature>
<gene>
    <name evidence="4" type="ordered locus">NE0127</name>
</gene>
<dbReference type="InterPro" id="IPR006860">
    <property type="entry name" value="FecR"/>
</dbReference>
<dbReference type="GeneID" id="87103340"/>
<dbReference type="PANTHER" id="PTHR30273">
    <property type="entry name" value="PERIPLASMIC SIGNAL SENSOR AND SIGMA FACTOR ACTIVATOR FECR-RELATED"/>
    <property type="match status" value="1"/>
</dbReference>
<dbReference type="InterPro" id="IPR032623">
    <property type="entry name" value="FecR_N"/>
</dbReference>
<keyword evidence="5" id="KW-1185">Reference proteome</keyword>
<organism evidence="4 5">
    <name type="scientific">Nitrosomonas europaea (strain ATCC 19718 / CIP 103999 / KCTC 2705 / NBRC 14298)</name>
    <dbReference type="NCBI Taxonomy" id="228410"/>
    <lineage>
        <taxon>Bacteria</taxon>
        <taxon>Pseudomonadati</taxon>
        <taxon>Pseudomonadota</taxon>
        <taxon>Betaproteobacteria</taxon>
        <taxon>Nitrosomonadales</taxon>
        <taxon>Nitrosomonadaceae</taxon>
        <taxon>Nitrosomonas</taxon>
    </lineage>
</organism>
<dbReference type="HOGENOM" id="CLU_050192_0_0_4"/>
<dbReference type="Gene3D" id="2.60.120.1440">
    <property type="match status" value="1"/>
</dbReference>
<dbReference type="AlphaFoldDB" id="Q82XW8"/>
<feature type="domain" description="FecR protein" evidence="2">
    <location>
        <begin position="140"/>
        <end position="234"/>
    </location>
</feature>
<dbReference type="Pfam" id="PF16220">
    <property type="entry name" value="DUF4880"/>
    <property type="match status" value="1"/>
</dbReference>
<feature type="compositionally biased region" description="Basic and acidic residues" evidence="1">
    <location>
        <begin position="1"/>
        <end position="15"/>
    </location>
</feature>
<proteinExistence type="predicted"/>
<dbReference type="DNASU" id="1081033"/>
<dbReference type="GO" id="GO:0016989">
    <property type="term" value="F:sigma factor antagonist activity"/>
    <property type="evidence" value="ECO:0007669"/>
    <property type="project" value="TreeGrafter"/>
</dbReference>
<accession>Q82XW8</accession>
<dbReference type="PhylomeDB" id="Q82XW8"/>
<sequence>MHLDNEADHHSENKAEAPGIQPAVTRNVADISPQIAQCAVEWLVELQAADHDEATHEAFQRWLAAHPDHKLAWQHIETVNTRFNGLTSPLGSAVAKAVLTPRRSLKRRQIIKTLVVILFAGSTGWWADEKIPWRAWTADERTHIGQRRNITLADGSRVVLNTDTAINIRFTANERRLQLVRGEILVTTNQDSASIVRPFIVEIAQSELRPLGTRFTIHQQTTSNRLSVFEGAVEIRLRQDINYRHIVQAGEQVDFSNQGIHEIHPADDTSTAWSNGMIIASSMRLADFLAELDRHRPGKLNCDPAVADLRVSGTYPLTDPEDILDALQTTLPVKIQYFTRYWVTVRPAS</sequence>
<keyword evidence="4" id="KW-0472">Membrane</keyword>
<evidence type="ECO:0000313" key="5">
    <source>
        <dbReference type="Proteomes" id="UP000001416"/>
    </source>
</evidence>
<evidence type="ECO:0000259" key="2">
    <source>
        <dbReference type="Pfam" id="PF04773"/>
    </source>
</evidence>
<dbReference type="OrthoDB" id="8534726at2"/>
<dbReference type="Proteomes" id="UP000001416">
    <property type="component" value="Chromosome"/>
</dbReference>
<dbReference type="PANTHER" id="PTHR30273:SF2">
    <property type="entry name" value="PROTEIN FECR"/>
    <property type="match status" value="1"/>
</dbReference>
<reference evidence="4 5" key="1">
    <citation type="journal article" date="2003" name="J. Bacteriol.">
        <title>Complete genome sequence of the ammonia-oxidizing bacterium and obligate chemolithoautotroph Nitrosomonas europaea.</title>
        <authorList>
            <person name="Chain P."/>
            <person name="Lamerdin J."/>
            <person name="Larimer F."/>
            <person name="Regala W."/>
            <person name="Land M."/>
            <person name="Hauser L."/>
            <person name="Hooper A."/>
            <person name="Klotz M."/>
            <person name="Norton J."/>
            <person name="Sayavedra-Soto L."/>
            <person name="Arciero D."/>
            <person name="Hommes N."/>
            <person name="Whittaker M."/>
            <person name="Arp D."/>
        </authorList>
    </citation>
    <scope>NUCLEOTIDE SEQUENCE [LARGE SCALE GENOMIC DNA]</scope>
    <source>
        <strain evidence="5">ATCC 19718 / CIP 103999 / KCTC 2705 / NBRC 14298</strain>
    </source>
</reference>
<dbReference type="STRING" id="228410.NE0127"/>
<evidence type="ECO:0000313" key="4">
    <source>
        <dbReference type="EMBL" id="CAD84038.1"/>
    </source>
</evidence>
<dbReference type="InterPro" id="IPR012373">
    <property type="entry name" value="Ferrdict_sens_TM"/>
</dbReference>
<dbReference type="PIRSF" id="PIRSF018266">
    <property type="entry name" value="FecR"/>
    <property type="match status" value="1"/>
</dbReference>
<evidence type="ECO:0000259" key="3">
    <source>
        <dbReference type="Pfam" id="PF16220"/>
    </source>
</evidence>
<evidence type="ECO:0000256" key="1">
    <source>
        <dbReference type="SAM" id="MobiDB-lite"/>
    </source>
</evidence>
<dbReference type="KEGG" id="neu:NE0127"/>